<dbReference type="Pfam" id="PF05721">
    <property type="entry name" value="PhyH"/>
    <property type="match status" value="1"/>
</dbReference>
<dbReference type="PANTHER" id="PTHR40470">
    <property type="entry name" value="PHYTANOYL-COA DIOXYGENASE FAMILY PROTEIN (AFU_ORTHOLOGUE AFUA_2G15850)"/>
    <property type="match status" value="1"/>
</dbReference>
<protein>
    <recommendedName>
        <fullName evidence="4">Phytanoyl-CoA dioxygenase</fullName>
    </recommendedName>
</protein>
<dbReference type="AlphaFoldDB" id="A0A5N5QL37"/>
<comment type="caution">
    <text evidence="2">The sequence shown here is derived from an EMBL/GenBank/DDBJ whole genome shotgun (WGS) entry which is preliminary data.</text>
</comment>
<accession>A0A5N5QL37</accession>
<evidence type="ECO:0008006" key="4">
    <source>
        <dbReference type="Google" id="ProtNLM"/>
    </source>
</evidence>
<dbReference type="Gene3D" id="2.60.120.620">
    <property type="entry name" value="q2cbj1_9rhob like domain"/>
    <property type="match status" value="1"/>
</dbReference>
<organism evidence="2 3">
    <name type="scientific">Ceratobasidium theobromae</name>
    <dbReference type="NCBI Taxonomy" id="1582974"/>
    <lineage>
        <taxon>Eukaryota</taxon>
        <taxon>Fungi</taxon>
        <taxon>Dikarya</taxon>
        <taxon>Basidiomycota</taxon>
        <taxon>Agaricomycotina</taxon>
        <taxon>Agaricomycetes</taxon>
        <taxon>Cantharellales</taxon>
        <taxon>Ceratobasidiaceae</taxon>
        <taxon>Ceratobasidium</taxon>
    </lineage>
</organism>
<name>A0A5N5QL37_9AGAM</name>
<dbReference type="EMBL" id="SSOP01000071">
    <property type="protein sequence ID" value="KAB5592248.1"/>
    <property type="molecule type" value="Genomic_DNA"/>
</dbReference>
<feature type="region of interest" description="Disordered" evidence="1">
    <location>
        <begin position="181"/>
        <end position="201"/>
    </location>
</feature>
<sequence length="315" mass="35355">MAECTRLSQALKDDYERNGYVFVPGLVDDSELAMLRDACDRVVGKTRAGEWPHRRIVGKQFPPFVGDEPDSWGVQHIMHPDLGEPAFVRWYGSKGVVGAAMSLLECNEDQLEMELFNLLINPDRHKFALRWHRDDIPETATPEEEVAALKTNFFGASIPITVQWNTALYDDACLFVVPKSHREPRTPEQRAQSSTQDAPADPLTMPGAICVKLKAGETVFYQNNILHTAAYRPDVKRATLHASMGDVRGGSRRARMILQHKIDWIRGDRFSEMFKAQATAPEADTVTARLEGMRDRLLAMADSVGGQKLEYSQQG</sequence>
<gene>
    <name evidence="2" type="ORF">CTheo_4293</name>
</gene>
<reference evidence="2 3" key="1">
    <citation type="journal article" date="2019" name="Fungal Biol. Biotechnol.">
        <title>Draft genome sequence of fastidious pathogen Ceratobasidium theobromae, which causes vascular-streak dieback in Theobroma cacao.</title>
        <authorList>
            <person name="Ali S.S."/>
            <person name="Asman A."/>
            <person name="Shao J."/>
            <person name="Firmansyah A.P."/>
            <person name="Susilo A.W."/>
            <person name="Rosmana A."/>
            <person name="McMahon P."/>
            <person name="Junaid M."/>
            <person name="Guest D."/>
            <person name="Kheng T.Y."/>
            <person name="Meinhardt L.W."/>
            <person name="Bailey B.A."/>
        </authorList>
    </citation>
    <scope>NUCLEOTIDE SEQUENCE [LARGE SCALE GENOMIC DNA]</scope>
    <source>
        <strain evidence="2 3">CT2</strain>
    </source>
</reference>
<keyword evidence="3" id="KW-1185">Reference proteome</keyword>
<evidence type="ECO:0000256" key="1">
    <source>
        <dbReference type="SAM" id="MobiDB-lite"/>
    </source>
</evidence>
<dbReference type="OrthoDB" id="2106152at2759"/>
<dbReference type="PANTHER" id="PTHR40470:SF1">
    <property type="entry name" value="PHYTANOYL-COA DIOXYGENASE FAMILY PROTEIN (AFU_ORTHOLOGUE AFUA_2G15850)"/>
    <property type="match status" value="1"/>
</dbReference>
<dbReference type="SUPFAM" id="SSF51197">
    <property type="entry name" value="Clavaminate synthase-like"/>
    <property type="match status" value="1"/>
</dbReference>
<dbReference type="InterPro" id="IPR008775">
    <property type="entry name" value="Phytyl_CoA_dOase-like"/>
</dbReference>
<dbReference type="Proteomes" id="UP000383932">
    <property type="component" value="Unassembled WGS sequence"/>
</dbReference>
<proteinExistence type="predicted"/>
<evidence type="ECO:0000313" key="2">
    <source>
        <dbReference type="EMBL" id="KAB5592248.1"/>
    </source>
</evidence>
<evidence type="ECO:0000313" key="3">
    <source>
        <dbReference type="Proteomes" id="UP000383932"/>
    </source>
</evidence>